<dbReference type="AlphaFoldDB" id="A0A392PWM5"/>
<protein>
    <submittedName>
        <fullName evidence="1">Zinc-finger of monoamine-oxidase A repressor R1</fullName>
    </submittedName>
</protein>
<proteinExistence type="predicted"/>
<dbReference type="EMBL" id="LXQA010098518">
    <property type="protein sequence ID" value="MCI15899.1"/>
    <property type="molecule type" value="Genomic_DNA"/>
</dbReference>
<comment type="caution">
    <text evidence="1">The sequence shown here is derived from an EMBL/GenBank/DDBJ whole genome shotgun (WGS) entry which is preliminary data.</text>
</comment>
<name>A0A392PWM5_9FABA</name>
<evidence type="ECO:0000313" key="2">
    <source>
        <dbReference type="Proteomes" id="UP000265520"/>
    </source>
</evidence>
<organism evidence="1 2">
    <name type="scientific">Trifolium medium</name>
    <dbReference type="NCBI Taxonomy" id="97028"/>
    <lineage>
        <taxon>Eukaryota</taxon>
        <taxon>Viridiplantae</taxon>
        <taxon>Streptophyta</taxon>
        <taxon>Embryophyta</taxon>
        <taxon>Tracheophyta</taxon>
        <taxon>Spermatophyta</taxon>
        <taxon>Magnoliopsida</taxon>
        <taxon>eudicotyledons</taxon>
        <taxon>Gunneridae</taxon>
        <taxon>Pentapetalae</taxon>
        <taxon>rosids</taxon>
        <taxon>fabids</taxon>
        <taxon>Fabales</taxon>
        <taxon>Fabaceae</taxon>
        <taxon>Papilionoideae</taxon>
        <taxon>50 kb inversion clade</taxon>
        <taxon>NPAAA clade</taxon>
        <taxon>Hologalegina</taxon>
        <taxon>IRL clade</taxon>
        <taxon>Trifolieae</taxon>
        <taxon>Trifolium</taxon>
    </lineage>
</organism>
<keyword evidence="1" id="KW-0479">Metal-binding</keyword>
<evidence type="ECO:0000313" key="1">
    <source>
        <dbReference type="EMBL" id="MCI15899.1"/>
    </source>
</evidence>
<dbReference type="GO" id="GO:0008270">
    <property type="term" value="F:zinc ion binding"/>
    <property type="evidence" value="ECO:0007669"/>
    <property type="project" value="UniProtKB-KW"/>
</dbReference>
<keyword evidence="2" id="KW-1185">Reference proteome</keyword>
<keyword evidence="1" id="KW-0863">Zinc-finger</keyword>
<dbReference type="Proteomes" id="UP000265520">
    <property type="component" value="Unassembled WGS sequence"/>
</dbReference>
<keyword evidence="1" id="KW-0862">Zinc</keyword>
<reference evidence="1 2" key="1">
    <citation type="journal article" date="2018" name="Front. Plant Sci.">
        <title>Red Clover (Trifolium pratense) and Zigzag Clover (T. medium) - A Picture of Genomic Similarities and Differences.</title>
        <authorList>
            <person name="Dluhosova J."/>
            <person name="Istvanek J."/>
            <person name="Nedelnik J."/>
            <person name="Repkova J."/>
        </authorList>
    </citation>
    <scope>NUCLEOTIDE SEQUENCE [LARGE SCALE GENOMIC DNA]</scope>
    <source>
        <strain evidence="2">cv. 10/8</strain>
        <tissue evidence="1">Leaf</tissue>
    </source>
</reference>
<sequence>MSDHLCQKDFRYKESVEPFIESSSLISLLGHEGTAGGSSTLGLRTTMQEAIRSYIVDQNAKIAEEKKASKCMVVEAKEKVTYHKQQLQDETAKAVMSNGTSLSISDNEALVSKIKSEATKAHTELLEA</sequence>
<accession>A0A392PWM5</accession>